<accession>A0A1Y6BAE8</accession>
<evidence type="ECO:0000256" key="1">
    <source>
        <dbReference type="SAM" id="MobiDB-lite"/>
    </source>
</evidence>
<dbReference type="PROSITE" id="PS51257">
    <property type="entry name" value="PROKAR_LIPOPROTEIN"/>
    <property type="match status" value="1"/>
</dbReference>
<protein>
    <submittedName>
        <fullName evidence="2">Uncharacterized protein</fullName>
    </submittedName>
</protein>
<reference evidence="3" key="1">
    <citation type="submission" date="2017-04" db="EMBL/GenBank/DDBJ databases">
        <authorList>
            <person name="Varghese N."/>
            <person name="Submissions S."/>
        </authorList>
    </citation>
    <scope>NUCLEOTIDE SEQUENCE [LARGE SCALE GENOMIC DNA]</scope>
    <source>
        <strain evidence="3">RKEM611</strain>
    </source>
</reference>
<dbReference type="EMBL" id="FWZT01000002">
    <property type="protein sequence ID" value="SME97729.1"/>
    <property type="molecule type" value="Genomic_DNA"/>
</dbReference>
<dbReference type="AlphaFoldDB" id="A0A1Y6BAE8"/>
<feature type="region of interest" description="Disordered" evidence="1">
    <location>
        <begin position="21"/>
        <end position="49"/>
    </location>
</feature>
<organism evidence="2 3">
    <name type="scientific">Pseudobacteriovorax antillogorgiicola</name>
    <dbReference type="NCBI Taxonomy" id="1513793"/>
    <lineage>
        <taxon>Bacteria</taxon>
        <taxon>Pseudomonadati</taxon>
        <taxon>Bdellovibrionota</taxon>
        <taxon>Oligoflexia</taxon>
        <taxon>Oligoflexales</taxon>
        <taxon>Pseudobacteriovoracaceae</taxon>
        <taxon>Pseudobacteriovorax</taxon>
    </lineage>
</organism>
<feature type="compositionally biased region" description="Polar residues" evidence="1">
    <location>
        <begin position="21"/>
        <end position="37"/>
    </location>
</feature>
<dbReference type="Gene3D" id="1.20.5.4090">
    <property type="match status" value="1"/>
</dbReference>
<dbReference type="Proteomes" id="UP000192907">
    <property type="component" value="Unassembled WGS sequence"/>
</dbReference>
<evidence type="ECO:0000313" key="3">
    <source>
        <dbReference type="Proteomes" id="UP000192907"/>
    </source>
</evidence>
<evidence type="ECO:0000313" key="2">
    <source>
        <dbReference type="EMBL" id="SME97729.1"/>
    </source>
</evidence>
<sequence>MKAGSLLVIFLCITTMMGCKRSQSNQNRPLDTTVTDENPTDAAQGEGDISKLEQRLEAALEANEAMKAKVDSLQNDLLSDEKDLEESLGKLKEELAESQKEIDEKSDAIDKIEDENKILQANIDNLKNELEEPKEDSSSNDAEPNGCTIGDKKYDAGARISYNGEIFRCFSPNFRFVGKEGENCSANEETFTPGEIALLNGDTLLICLAGNFYSVE</sequence>
<name>A0A1Y6BAE8_9BACT</name>
<keyword evidence="3" id="KW-1185">Reference proteome</keyword>
<proteinExistence type="predicted"/>
<gene>
    <name evidence="2" type="ORF">SAMN06296036_102381</name>
</gene>
<dbReference type="RefSeq" id="WP_132315020.1">
    <property type="nucleotide sequence ID" value="NZ_FWZT01000002.1"/>
</dbReference>